<proteinExistence type="predicted"/>
<sequence>MENKSKNPLRQHLGVFPPFVPVSELHMVHTLVPISNAKEISGC</sequence>
<protein>
    <submittedName>
        <fullName evidence="1">Uncharacterized protein</fullName>
    </submittedName>
</protein>
<name>A0A0E9V720_ANGAN</name>
<dbReference type="EMBL" id="GBXM01035529">
    <property type="protein sequence ID" value="JAH73048.1"/>
    <property type="molecule type" value="Transcribed_RNA"/>
</dbReference>
<reference evidence="1" key="1">
    <citation type="submission" date="2014-11" db="EMBL/GenBank/DDBJ databases">
        <authorList>
            <person name="Amaro Gonzalez C."/>
        </authorList>
    </citation>
    <scope>NUCLEOTIDE SEQUENCE</scope>
</reference>
<organism evidence="1">
    <name type="scientific">Anguilla anguilla</name>
    <name type="common">European freshwater eel</name>
    <name type="synonym">Muraena anguilla</name>
    <dbReference type="NCBI Taxonomy" id="7936"/>
    <lineage>
        <taxon>Eukaryota</taxon>
        <taxon>Metazoa</taxon>
        <taxon>Chordata</taxon>
        <taxon>Craniata</taxon>
        <taxon>Vertebrata</taxon>
        <taxon>Euteleostomi</taxon>
        <taxon>Actinopterygii</taxon>
        <taxon>Neopterygii</taxon>
        <taxon>Teleostei</taxon>
        <taxon>Anguilliformes</taxon>
        <taxon>Anguillidae</taxon>
        <taxon>Anguilla</taxon>
    </lineage>
</organism>
<accession>A0A0E9V720</accession>
<dbReference type="AlphaFoldDB" id="A0A0E9V720"/>
<evidence type="ECO:0000313" key="1">
    <source>
        <dbReference type="EMBL" id="JAH73048.1"/>
    </source>
</evidence>
<reference evidence="1" key="2">
    <citation type="journal article" date="2015" name="Fish Shellfish Immunol.">
        <title>Early steps in the European eel (Anguilla anguilla)-Vibrio vulnificus interaction in the gills: Role of the RtxA13 toxin.</title>
        <authorList>
            <person name="Callol A."/>
            <person name="Pajuelo D."/>
            <person name="Ebbesson L."/>
            <person name="Teles M."/>
            <person name="MacKenzie S."/>
            <person name="Amaro C."/>
        </authorList>
    </citation>
    <scope>NUCLEOTIDE SEQUENCE</scope>
</reference>